<dbReference type="RefSeq" id="WP_145432813.1">
    <property type="nucleotide sequence ID" value="NZ_CP036339.1"/>
</dbReference>
<protein>
    <submittedName>
        <fullName evidence="2">PHP domain protein</fullName>
    </submittedName>
</protein>
<gene>
    <name evidence="2" type="ORF">I41_24410</name>
</gene>
<dbReference type="KEGG" id="llh:I41_24410"/>
<feature type="transmembrane region" description="Helical" evidence="1">
    <location>
        <begin position="28"/>
        <end position="47"/>
    </location>
</feature>
<proteinExistence type="predicted"/>
<keyword evidence="1" id="KW-0472">Membrane</keyword>
<organism evidence="2 3">
    <name type="scientific">Lacipirellula limnantheis</name>
    <dbReference type="NCBI Taxonomy" id="2528024"/>
    <lineage>
        <taxon>Bacteria</taxon>
        <taxon>Pseudomonadati</taxon>
        <taxon>Planctomycetota</taxon>
        <taxon>Planctomycetia</taxon>
        <taxon>Pirellulales</taxon>
        <taxon>Lacipirellulaceae</taxon>
        <taxon>Lacipirellula</taxon>
    </lineage>
</organism>
<keyword evidence="3" id="KW-1185">Reference proteome</keyword>
<evidence type="ECO:0000313" key="2">
    <source>
        <dbReference type="EMBL" id="QDT73252.1"/>
    </source>
</evidence>
<dbReference type="InterPro" id="IPR016195">
    <property type="entry name" value="Pol/histidinol_Pase-like"/>
</dbReference>
<name>A0A517TXZ9_9BACT</name>
<keyword evidence="1" id="KW-0812">Transmembrane</keyword>
<dbReference type="GO" id="GO:0003824">
    <property type="term" value="F:catalytic activity"/>
    <property type="evidence" value="ECO:0007669"/>
    <property type="project" value="InterPro"/>
</dbReference>
<reference evidence="2 3" key="1">
    <citation type="submission" date="2019-02" db="EMBL/GenBank/DDBJ databases">
        <title>Deep-cultivation of Planctomycetes and their phenomic and genomic characterization uncovers novel biology.</title>
        <authorList>
            <person name="Wiegand S."/>
            <person name="Jogler M."/>
            <person name="Boedeker C."/>
            <person name="Pinto D."/>
            <person name="Vollmers J."/>
            <person name="Rivas-Marin E."/>
            <person name="Kohn T."/>
            <person name="Peeters S.H."/>
            <person name="Heuer A."/>
            <person name="Rast P."/>
            <person name="Oberbeckmann S."/>
            <person name="Bunk B."/>
            <person name="Jeske O."/>
            <person name="Meyerdierks A."/>
            <person name="Storesund J.E."/>
            <person name="Kallscheuer N."/>
            <person name="Luecker S."/>
            <person name="Lage O.M."/>
            <person name="Pohl T."/>
            <person name="Merkel B.J."/>
            <person name="Hornburger P."/>
            <person name="Mueller R.-W."/>
            <person name="Bruemmer F."/>
            <person name="Labrenz M."/>
            <person name="Spormann A.M."/>
            <person name="Op den Camp H."/>
            <person name="Overmann J."/>
            <person name="Amann R."/>
            <person name="Jetten M.S.M."/>
            <person name="Mascher T."/>
            <person name="Medema M.H."/>
            <person name="Devos D.P."/>
            <person name="Kaster A.-K."/>
            <person name="Ovreas L."/>
            <person name="Rohde M."/>
            <person name="Galperin M.Y."/>
            <person name="Jogler C."/>
        </authorList>
    </citation>
    <scope>NUCLEOTIDE SEQUENCE [LARGE SCALE GENOMIC DNA]</scope>
    <source>
        <strain evidence="2 3">I41</strain>
    </source>
</reference>
<evidence type="ECO:0000256" key="1">
    <source>
        <dbReference type="SAM" id="Phobius"/>
    </source>
</evidence>
<dbReference type="EMBL" id="CP036339">
    <property type="protein sequence ID" value="QDT73252.1"/>
    <property type="molecule type" value="Genomic_DNA"/>
</dbReference>
<sequence length="459" mass="51289">MSKKLAIGALLHAPMVRLSLVAGRSLSWIAFFFVWIGWTAAVDADAIERIRPENLRAVHEAIESLKSQRRSVSLSSGYDDVRSLLHVHSALSHDSRGTIEEILAGAKDAGVRVIMFSEHPSNNYNYFLDGHRGFEQGVLLIPGAETGGFLAYPRRSVQDQKTDAPQAFADLVRSTGGLVFVSHLEERMDWEITNVTGAEIYNTHADFKNEDRFLAVLRSPLSMISLASSVKQYPQEVFGALLDYPADYLKRYDQLCIKARHTGVSANDAHHNQAYQAKILEDGQVQLEDALGEVIARLDPEKIAPIKLLTAGRKPGDLIFELDLDPYVRSFRHVSTHLLLTEVSEAQVWQALGAGRAYVAFDWIADPTGFVYRADRDADSWPVGSEVPFAEGLHLRAEAPLECRVKLVRDGQVVLDQIGTGFDFLVDTPGVYRVEVWLKLAGEDRPWILTNPIYVRRRE</sequence>
<dbReference type="Proteomes" id="UP000317909">
    <property type="component" value="Chromosome"/>
</dbReference>
<dbReference type="Gene3D" id="3.20.20.140">
    <property type="entry name" value="Metal-dependent hydrolases"/>
    <property type="match status" value="1"/>
</dbReference>
<accession>A0A517TXZ9</accession>
<dbReference type="SUPFAM" id="SSF89550">
    <property type="entry name" value="PHP domain-like"/>
    <property type="match status" value="1"/>
</dbReference>
<keyword evidence="1" id="KW-1133">Transmembrane helix</keyword>
<evidence type="ECO:0000313" key="3">
    <source>
        <dbReference type="Proteomes" id="UP000317909"/>
    </source>
</evidence>
<dbReference type="OrthoDB" id="9801679at2"/>
<dbReference type="AlphaFoldDB" id="A0A517TXZ9"/>